<dbReference type="InterPro" id="IPR027383">
    <property type="entry name" value="Znf_put"/>
</dbReference>
<proteinExistence type="predicted"/>
<dbReference type="AlphaFoldDB" id="A0A7Y9ZC93"/>
<comment type="caution">
    <text evidence="4">The sequence shown here is derived from an EMBL/GenBank/DDBJ whole genome shotgun (WGS) entry which is preliminary data.</text>
</comment>
<organism evidence="4 5">
    <name type="scientific">Demequina lutea</name>
    <dbReference type="NCBI Taxonomy" id="431489"/>
    <lineage>
        <taxon>Bacteria</taxon>
        <taxon>Bacillati</taxon>
        <taxon>Actinomycetota</taxon>
        <taxon>Actinomycetes</taxon>
        <taxon>Micrococcales</taxon>
        <taxon>Demequinaceae</taxon>
        <taxon>Demequina</taxon>
    </lineage>
</organism>
<evidence type="ECO:0000313" key="4">
    <source>
        <dbReference type="EMBL" id="NYI42215.1"/>
    </source>
</evidence>
<dbReference type="RefSeq" id="WP_062074084.1">
    <property type="nucleotide sequence ID" value="NZ_BBRC01000002.1"/>
</dbReference>
<dbReference type="Pfam" id="PF13490">
    <property type="entry name" value="zf-HC2"/>
    <property type="match status" value="1"/>
</dbReference>
<name>A0A7Y9ZC93_9MICO</name>
<reference evidence="4 5" key="1">
    <citation type="submission" date="2020-07" db="EMBL/GenBank/DDBJ databases">
        <title>Sequencing the genomes of 1000 actinobacteria strains.</title>
        <authorList>
            <person name="Klenk H.-P."/>
        </authorList>
    </citation>
    <scope>NUCLEOTIDE SEQUENCE [LARGE SCALE GENOMIC DNA]</scope>
    <source>
        <strain evidence="4 5">DSM 19970</strain>
    </source>
</reference>
<dbReference type="NCBIfam" id="TIGR03988">
    <property type="entry name" value="antisig_RsrA"/>
    <property type="match status" value="1"/>
</dbReference>
<evidence type="ECO:0000313" key="5">
    <source>
        <dbReference type="Proteomes" id="UP000547973"/>
    </source>
</evidence>
<sequence>MAKRQCEEALAKLFEYIDGELTDTELLRIGEHLKDCPPCEAEHQINEKIRMLVSQAHSDKAPHQLRERVLSTIQAARAELQAEG</sequence>
<keyword evidence="1" id="KW-0805">Transcription regulation</keyword>
<evidence type="ECO:0000259" key="3">
    <source>
        <dbReference type="Pfam" id="PF13490"/>
    </source>
</evidence>
<dbReference type="Gene3D" id="1.10.10.1320">
    <property type="entry name" value="Anti-sigma factor, zinc-finger domain"/>
    <property type="match status" value="1"/>
</dbReference>
<keyword evidence="2" id="KW-0804">Transcription</keyword>
<dbReference type="EMBL" id="JACBZO010000001">
    <property type="protein sequence ID" value="NYI42215.1"/>
    <property type="molecule type" value="Genomic_DNA"/>
</dbReference>
<dbReference type="Proteomes" id="UP000547973">
    <property type="component" value="Unassembled WGS sequence"/>
</dbReference>
<dbReference type="InterPro" id="IPR041916">
    <property type="entry name" value="Anti_sigma_zinc_sf"/>
</dbReference>
<protein>
    <submittedName>
        <fullName evidence="4">Mycothiol system anti-sigma-R factor</fullName>
    </submittedName>
</protein>
<evidence type="ECO:0000256" key="1">
    <source>
        <dbReference type="ARBA" id="ARBA00023015"/>
    </source>
</evidence>
<feature type="domain" description="Putative zinc-finger" evidence="3">
    <location>
        <begin position="6"/>
        <end position="39"/>
    </location>
</feature>
<gene>
    <name evidence="4" type="ORF">BKA03_002334</name>
</gene>
<dbReference type="InterPro" id="IPR024020">
    <property type="entry name" value="Anit_sigma_mycothiol_RsrA"/>
</dbReference>
<accession>A0A7Y9ZC93</accession>
<keyword evidence="5" id="KW-1185">Reference proteome</keyword>
<evidence type="ECO:0000256" key="2">
    <source>
        <dbReference type="ARBA" id="ARBA00023163"/>
    </source>
</evidence>